<keyword evidence="2" id="KW-0238">DNA-binding</keyword>
<dbReference type="PANTHER" id="PTHR30461:SF23">
    <property type="entry name" value="DNA RECOMBINASE-RELATED"/>
    <property type="match status" value="1"/>
</dbReference>
<evidence type="ECO:0000259" key="7">
    <source>
        <dbReference type="PROSITE" id="PS51737"/>
    </source>
</evidence>
<dbReference type="SMART" id="SM00857">
    <property type="entry name" value="Resolvase"/>
    <property type="match status" value="1"/>
</dbReference>
<name>A0A2H0TB00_9BACT</name>
<dbReference type="Proteomes" id="UP000230094">
    <property type="component" value="Unassembled WGS sequence"/>
</dbReference>
<keyword evidence="1" id="KW-0229">DNA integration</keyword>
<evidence type="ECO:0000256" key="5">
    <source>
        <dbReference type="PROSITE-ProRule" id="PRU10137"/>
    </source>
</evidence>
<evidence type="ECO:0000256" key="2">
    <source>
        <dbReference type="ARBA" id="ARBA00023125"/>
    </source>
</evidence>
<dbReference type="GO" id="GO:0000150">
    <property type="term" value="F:DNA strand exchange activity"/>
    <property type="evidence" value="ECO:0007669"/>
    <property type="project" value="InterPro"/>
</dbReference>
<protein>
    <recommendedName>
        <fullName evidence="10">Recombinase family protein</fullName>
    </recommendedName>
</protein>
<feature type="domain" description="Recombinase" evidence="7">
    <location>
        <begin position="162"/>
        <end position="271"/>
    </location>
</feature>
<dbReference type="EMBL" id="PFCQ01000013">
    <property type="protein sequence ID" value="PIR68198.1"/>
    <property type="molecule type" value="Genomic_DNA"/>
</dbReference>
<dbReference type="InterPro" id="IPR006118">
    <property type="entry name" value="Recombinase_CS"/>
</dbReference>
<dbReference type="CDD" id="cd00338">
    <property type="entry name" value="Ser_Recombinase"/>
    <property type="match status" value="1"/>
</dbReference>
<evidence type="ECO:0000256" key="3">
    <source>
        <dbReference type="ARBA" id="ARBA00023172"/>
    </source>
</evidence>
<feature type="domain" description="Resolvase/invertase-type recombinase catalytic" evidence="6">
    <location>
        <begin position="4"/>
        <end position="155"/>
    </location>
</feature>
<accession>A0A2H0TB00</accession>
<dbReference type="InterPro" id="IPR036162">
    <property type="entry name" value="Resolvase-like_N_sf"/>
</dbReference>
<dbReference type="PROSITE" id="PS00397">
    <property type="entry name" value="RECOMBINASES_1"/>
    <property type="match status" value="1"/>
</dbReference>
<sequence length="518" mass="60728">MKTKSVSYCRVSSKEQEETGYSLPSQEKLMQEYADRKTFEVVKNFSVAESASGAKRRKTFTEMMVYLGKNKVDILLCEKVDRLTRNFKEAIVINDWLEENSNRQIHFVKQNLIIHKNAKSDERFRWDIEIVLAKKYIANLSEEVKKGQAEKIAQGWLPTKPPLGYKTTGDKGHKTIIVDNDVAQQIQEMFELYATGNYSTPRLAEEMYKRGLRQHSNKALPKSRIYFLLSYPFYYGMIPWNGKLYQGKHEALISKDLFDVVQNLLKRKQQNPHHTIHNQLLKSMAKCEHCGGLLSWELQKGNYYGHCSNVKAYRNCPAKTYMREDEAERQIIAFIEAIAPASKKMLSWIEDVIRSENRAQIEVRETGIKRFNGLLQKVREEKDSYYEATIKKEVPIEFCQKKIAECEKEEVVLVEELRKIQDTCDDYQQLGLLIHKLAYNAKEIYKKGTTEQKRLLFSQIITNFAQNRLELKPNWNLSGKYLYEWMPRLNKDYELEKTYTTKRQKSDFSLSHPIVLGR</sequence>
<evidence type="ECO:0008006" key="10">
    <source>
        <dbReference type="Google" id="ProtNLM"/>
    </source>
</evidence>
<feature type="active site" description="O-(5'-phospho-DNA)-serine intermediate" evidence="4 5">
    <location>
        <position position="12"/>
    </location>
</feature>
<evidence type="ECO:0000256" key="4">
    <source>
        <dbReference type="PIRSR" id="PIRSR606118-50"/>
    </source>
</evidence>
<dbReference type="GO" id="GO:0015074">
    <property type="term" value="P:DNA integration"/>
    <property type="evidence" value="ECO:0007669"/>
    <property type="project" value="UniProtKB-KW"/>
</dbReference>
<dbReference type="InterPro" id="IPR011109">
    <property type="entry name" value="DNA_bind_recombinase_dom"/>
</dbReference>
<dbReference type="Gene3D" id="3.90.1750.20">
    <property type="entry name" value="Putative Large Serine Recombinase, Chain B, Domain 2"/>
    <property type="match status" value="1"/>
</dbReference>
<dbReference type="Pfam" id="PF13408">
    <property type="entry name" value="Zn_ribbon_recom"/>
    <property type="match status" value="1"/>
</dbReference>
<dbReference type="SUPFAM" id="SSF53041">
    <property type="entry name" value="Resolvase-like"/>
    <property type="match status" value="1"/>
</dbReference>
<dbReference type="GO" id="GO:0003677">
    <property type="term" value="F:DNA binding"/>
    <property type="evidence" value="ECO:0007669"/>
    <property type="project" value="UniProtKB-KW"/>
</dbReference>
<dbReference type="PANTHER" id="PTHR30461">
    <property type="entry name" value="DNA-INVERTASE FROM LAMBDOID PROPHAGE"/>
    <property type="match status" value="1"/>
</dbReference>
<evidence type="ECO:0000256" key="1">
    <source>
        <dbReference type="ARBA" id="ARBA00022908"/>
    </source>
</evidence>
<dbReference type="InterPro" id="IPR025827">
    <property type="entry name" value="Zn_ribbon_recom_dom"/>
</dbReference>
<dbReference type="PROSITE" id="PS51737">
    <property type="entry name" value="RECOMBINASE_DNA_BIND"/>
    <property type="match status" value="1"/>
</dbReference>
<organism evidence="8 9">
    <name type="scientific">Candidatus Nomurabacteria bacterium CG10_big_fil_rev_8_21_14_0_10_35_16</name>
    <dbReference type="NCBI Taxonomy" id="1974731"/>
    <lineage>
        <taxon>Bacteria</taxon>
        <taxon>Candidatus Nomuraibacteriota</taxon>
    </lineage>
</organism>
<evidence type="ECO:0000259" key="6">
    <source>
        <dbReference type="PROSITE" id="PS51736"/>
    </source>
</evidence>
<keyword evidence="3" id="KW-0233">DNA recombination</keyword>
<dbReference type="InterPro" id="IPR038109">
    <property type="entry name" value="DNA_bind_recomb_sf"/>
</dbReference>
<dbReference type="Pfam" id="PF00239">
    <property type="entry name" value="Resolvase"/>
    <property type="match status" value="1"/>
</dbReference>
<dbReference type="AlphaFoldDB" id="A0A2H0TB00"/>
<gene>
    <name evidence="8" type="ORF">COU49_02530</name>
</gene>
<evidence type="ECO:0000313" key="9">
    <source>
        <dbReference type="Proteomes" id="UP000230094"/>
    </source>
</evidence>
<dbReference type="InterPro" id="IPR006119">
    <property type="entry name" value="Resolv_N"/>
</dbReference>
<reference evidence="9" key="1">
    <citation type="submission" date="2017-09" db="EMBL/GenBank/DDBJ databases">
        <title>Depth-based differentiation of microbial function through sediment-hosted aquifers and enrichment of novel symbionts in the deep terrestrial subsurface.</title>
        <authorList>
            <person name="Probst A.J."/>
            <person name="Ladd B."/>
            <person name="Jarett J.K."/>
            <person name="Geller-Mcgrath D.E."/>
            <person name="Sieber C.M.K."/>
            <person name="Emerson J.B."/>
            <person name="Anantharaman K."/>
            <person name="Thomas B.C."/>
            <person name="Malmstrom R."/>
            <person name="Stieglmeier M."/>
            <person name="Klingl A."/>
            <person name="Woyke T."/>
            <person name="Ryan C.M."/>
            <person name="Banfield J.F."/>
        </authorList>
    </citation>
    <scope>NUCLEOTIDE SEQUENCE [LARGE SCALE GENOMIC DNA]</scope>
</reference>
<dbReference type="Gene3D" id="3.40.50.1390">
    <property type="entry name" value="Resolvase, N-terminal catalytic domain"/>
    <property type="match status" value="1"/>
</dbReference>
<evidence type="ECO:0000313" key="8">
    <source>
        <dbReference type="EMBL" id="PIR68198.1"/>
    </source>
</evidence>
<proteinExistence type="predicted"/>
<comment type="caution">
    <text evidence="8">The sequence shown here is derived from an EMBL/GenBank/DDBJ whole genome shotgun (WGS) entry which is preliminary data.</text>
</comment>
<dbReference type="PROSITE" id="PS51736">
    <property type="entry name" value="RECOMBINASES_3"/>
    <property type="match status" value="1"/>
</dbReference>
<dbReference type="InterPro" id="IPR050639">
    <property type="entry name" value="SSR_resolvase"/>
</dbReference>
<dbReference type="Pfam" id="PF07508">
    <property type="entry name" value="Recombinase"/>
    <property type="match status" value="1"/>
</dbReference>